<feature type="transmembrane region" description="Helical" evidence="10">
    <location>
        <begin position="59"/>
        <end position="81"/>
    </location>
</feature>
<feature type="transmembrane region" description="Helical" evidence="10">
    <location>
        <begin position="35"/>
        <end position="52"/>
    </location>
</feature>
<evidence type="ECO:0000256" key="8">
    <source>
        <dbReference type="ARBA" id="ARBA00039168"/>
    </source>
</evidence>
<evidence type="ECO:0000256" key="1">
    <source>
        <dbReference type="ARBA" id="ARBA00004651"/>
    </source>
</evidence>
<dbReference type="NCBIfam" id="NF008512">
    <property type="entry name" value="PRK11431.1"/>
    <property type="match status" value="1"/>
</dbReference>
<dbReference type="InterPro" id="IPR000390">
    <property type="entry name" value="Small_drug/metabolite_transptr"/>
</dbReference>
<keyword evidence="2" id="KW-0813">Transport</keyword>
<evidence type="ECO:0000313" key="11">
    <source>
        <dbReference type="EMBL" id="MBR1137244.1"/>
    </source>
</evidence>
<dbReference type="SUPFAM" id="SSF103481">
    <property type="entry name" value="Multidrug resistance efflux transporter EmrE"/>
    <property type="match status" value="1"/>
</dbReference>
<keyword evidence="4 9" id="KW-0812">Transmembrane</keyword>
<dbReference type="Proteomes" id="UP001314635">
    <property type="component" value="Unassembled WGS sequence"/>
</dbReference>
<proteinExistence type="inferred from homology"/>
<keyword evidence="3" id="KW-1003">Cell membrane</keyword>
<evidence type="ECO:0000256" key="10">
    <source>
        <dbReference type="SAM" id="Phobius"/>
    </source>
</evidence>
<organism evidence="11 12">
    <name type="scientific">Bradyrhizobium denitrificans</name>
    <dbReference type="NCBI Taxonomy" id="2734912"/>
    <lineage>
        <taxon>Bacteria</taxon>
        <taxon>Pseudomonadati</taxon>
        <taxon>Pseudomonadota</taxon>
        <taxon>Alphaproteobacteria</taxon>
        <taxon>Hyphomicrobiales</taxon>
        <taxon>Nitrobacteraceae</taxon>
        <taxon>Bradyrhizobium</taxon>
    </lineage>
</organism>
<comment type="similarity">
    <text evidence="7">Belongs to the drug/metabolite transporter (DMT) superfamily. Small multidrug resistance (SMR) (TC 2.A.7.1) family. Gdx/SugE subfamily.</text>
</comment>
<comment type="caution">
    <text evidence="11">The sequence shown here is derived from an EMBL/GenBank/DDBJ whole genome shotgun (WGS) entry which is preliminary data.</text>
</comment>
<dbReference type="Gene3D" id="1.10.3730.20">
    <property type="match status" value="1"/>
</dbReference>
<gene>
    <name evidence="11" type="primary">sugE</name>
    <name evidence="11" type="ORF">JQ619_15830</name>
</gene>
<dbReference type="Pfam" id="PF00893">
    <property type="entry name" value="Multi_Drug_Res"/>
    <property type="match status" value="1"/>
</dbReference>
<protein>
    <recommendedName>
        <fullName evidence="8">Guanidinium exporter</fullName>
    </recommendedName>
</protein>
<comment type="subcellular location">
    <subcellularLocation>
        <location evidence="1 9">Cell membrane</location>
        <topology evidence="1 9">Multi-pass membrane protein</topology>
    </subcellularLocation>
</comment>
<dbReference type="RefSeq" id="WP_012045739.1">
    <property type="nucleotide sequence ID" value="NZ_JABFDP010000024.1"/>
</dbReference>
<evidence type="ECO:0000256" key="6">
    <source>
        <dbReference type="ARBA" id="ARBA00023136"/>
    </source>
</evidence>
<dbReference type="PANTHER" id="PTHR30561">
    <property type="entry name" value="SMR FAMILY PROTON-DEPENDENT DRUG EFFLUX TRANSPORTER SUGE"/>
    <property type="match status" value="1"/>
</dbReference>
<evidence type="ECO:0000256" key="9">
    <source>
        <dbReference type="RuleBase" id="RU003942"/>
    </source>
</evidence>
<evidence type="ECO:0000256" key="4">
    <source>
        <dbReference type="ARBA" id="ARBA00022692"/>
    </source>
</evidence>
<reference evidence="12" key="1">
    <citation type="journal article" date="2021" name="ISME J.">
        <title>Evolutionary origin and ecological implication of a unique nif island in free-living Bradyrhizobium lineages.</title>
        <authorList>
            <person name="Tao J."/>
        </authorList>
    </citation>
    <scope>NUCLEOTIDE SEQUENCE [LARGE SCALE GENOMIC DNA]</scope>
    <source>
        <strain evidence="12">SZCCT0094</strain>
    </source>
</reference>
<evidence type="ECO:0000256" key="3">
    <source>
        <dbReference type="ARBA" id="ARBA00022475"/>
    </source>
</evidence>
<dbReference type="InterPro" id="IPR045324">
    <property type="entry name" value="Small_multidrug_res"/>
</dbReference>
<evidence type="ECO:0000256" key="5">
    <source>
        <dbReference type="ARBA" id="ARBA00022989"/>
    </source>
</evidence>
<keyword evidence="6 10" id="KW-0472">Membrane</keyword>
<dbReference type="InterPro" id="IPR037185">
    <property type="entry name" value="EmrE-like"/>
</dbReference>
<sequence length="108" mass="11475">MMNGWLALLTAGLLEIIWALGLKYSDGLTRFWPSIGTIIAILLSFAMMSLALRSLPFGTAYAVWTGIGAAGSIIVGIAIYSEPADPMRLFCLTLIIAGMVGLKLNSPV</sequence>
<evidence type="ECO:0000256" key="2">
    <source>
        <dbReference type="ARBA" id="ARBA00022448"/>
    </source>
</evidence>
<accession>A0ABS5G873</accession>
<keyword evidence="5 10" id="KW-1133">Transmembrane helix</keyword>
<keyword evidence="12" id="KW-1185">Reference proteome</keyword>
<name>A0ABS5G873_9BRAD</name>
<dbReference type="PANTHER" id="PTHR30561:SF0">
    <property type="entry name" value="GUANIDINIUM EXPORTER"/>
    <property type="match status" value="1"/>
</dbReference>
<evidence type="ECO:0000313" key="12">
    <source>
        <dbReference type="Proteomes" id="UP001314635"/>
    </source>
</evidence>
<dbReference type="EMBL" id="JAFCLK010000013">
    <property type="protein sequence ID" value="MBR1137244.1"/>
    <property type="molecule type" value="Genomic_DNA"/>
</dbReference>
<evidence type="ECO:0000256" key="7">
    <source>
        <dbReference type="ARBA" id="ARBA00038151"/>
    </source>
</evidence>